<dbReference type="AlphaFoldDB" id="A0A4S2F1C1"/>
<reference evidence="8 9" key="1">
    <citation type="submission" date="2019-04" db="EMBL/GenBank/DDBJ databases">
        <title>Microbes associate with the intestines of laboratory mice.</title>
        <authorList>
            <person name="Navarre W."/>
            <person name="Wong E."/>
            <person name="Huang K."/>
            <person name="Tropini C."/>
            <person name="Ng K."/>
            <person name="Yu B."/>
        </authorList>
    </citation>
    <scope>NUCLEOTIDE SEQUENCE [LARGE SCALE GENOMIC DNA]</scope>
    <source>
        <strain evidence="8 9">NM07_P-09</strain>
    </source>
</reference>
<dbReference type="GO" id="GO:0003700">
    <property type="term" value="F:DNA-binding transcription factor activity"/>
    <property type="evidence" value="ECO:0007669"/>
    <property type="project" value="InterPro"/>
</dbReference>
<dbReference type="InterPro" id="IPR036388">
    <property type="entry name" value="WH-like_DNA-bd_sf"/>
</dbReference>
<sequence>MIARQRHDLIVEAVKRAGTVTVPELAESFNISQSTIRRDLEKLDAAGRLMKVHGGAVSLEDEHVRRDLTLPERAELHTAEKLSIVRYAASLVGPDDFVYIDAGTTCRALVDALQERSATYVTDSLGTALALCDRGFSTIVLGGQVKNATEAVIGPEAVDALSRFHFSLGFWGTNGIDLAQGFTTVERQEAQIKALSMAQTQASGRYVICDATKFDRIAPVSFAPVDFAHVLTNDIPAAYRDLDSMIVVAG</sequence>
<dbReference type="Proteomes" id="UP000310263">
    <property type="component" value="Unassembled WGS sequence"/>
</dbReference>
<evidence type="ECO:0000256" key="1">
    <source>
        <dbReference type="ARBA" id="ARBA00021390"/>
    </source>
</evidence>
<dbReference type="Gene3D" id="1.10.10.10">
    <property type="entry name" value="Winged helix-like DNA-binding domain superfamily/Winged helix DNA-binding domain"/>
    <property type="match status" value="1"/>
</dbReference>
<evidence type="ECO:0000256" key="2">
    <source>
        <dbReference type="ARBA" id="ARBA00022491"/>
    </source>
</evidence>
<organism evidence="8 9">
    <name type="scientific">Muricaecibacterium torontonense</name>
    <dbReference type="NCBI Taxonomy" id="3032871"/>
    <lineage>
        <taxon>Bacteria</taxon>
        <taxon>Bacillati</taxon>
        <taxon>Actinomycetota</taxon>
        <taxon>Coriobacteriia</taxon>
        <taxon>Coriobacteriales</taxon>
        <taxon>Atopobiaceae</taxon>
        <taxon>Muricaecibacterium</taxon>
    </lineage>
</organism>
<evidence type="ECO:0000256" key="3">
    <source>
        <dbReference type="ARBA" id="ARBA00023015"/>
    </source>
</evidence>
<dbReference type="InterPro" id="IPR036390">
    <property type="entry name" value="WH_DNA-bd_sf"/>
</dbReference>
<dbReference type="InterPro" id="IPR037171">
    <property type="entry name" value="NagB/RpiA_transferase-like"/>
</dbReference>
<evidence type="ECO:0000256" key="4">
    <source>
        <dbReference type="ARBA" id="ARBA00023125"/>
    </source>
</evidence>
<comment type="caution">
    <text evidence="8">The sequence shown here is derived from an EMBL/GenBank/DDBJ whole genome shotgun (WGS) entry which is preliminary data.</text>
</comment>
<keyword evidence="9" id="KW-1185">Reference proteome</keyword>
<dbReference type="PROSITE" id="PS00894">
    <property type="entry name" value="HTH_DEOR_1"/>
    <property type="match status" value="1"/>
</dbReference>
<evidence type="ECO:0000313" key="8">
    <source>
        <dbReference type="EMBL" id="TGY62696.1"/>
    </source>
</evidence>
<dbReference type="SMART" id="SM00420">
    <property type="entry name" value="HTH_DEOR"/>
    <property type="match status" value="1"/>
</dbReference>
<dbReference type="PANTHER" id="PTHR30363:SF4">
    <property type="entry name" value="GLYCEROL-3-PHOSPHATE REGULON REPRESSOR"/>
    <property type="match status" value="1"/>
</dbReference>
<dbReference type="InterPro" id="IPR018356">
    <property type="entry name" value="Tscrpt_reg_HTH_DeoR_CS"/>
</dbReference>
<dbReference type="PRINTS" id="PR00037">
    <property type="entry name" value="HTHLACR"/>
</dbReference>
<proteinExistence type="predicted"/>
<dbReference type="Pfam" id="PF00455">
    <property type="entry name" value="DeoRC"/>
    <property type="match status" value="1"/>
</dbReference>
<dbReference type="EMBL" id="SRYE01000002">
    <property type="protein sequence ID" value="TGY62696.1"/>
    <property type="molecule type" value="Genomic_DNA"/>
</dbReference>
<accession>A0A4S2F1C1</accession>
<keyword evidence="4" id="KW-0238">DNA-binding</keyword>
<gene>
    <name evidence="8" type="ORF">E5334_04645</name>
</gene>
<dbReference type="PANTHER" id="PTHR30363">
    <property type="entry name" value="HTH-TYPE TRANSCRIPTIONAL REGULATOR SRLR-RELATED"/>
    <property type="match status" value="1"/>
</dbReference>
<evidence type="ECO:0000256" key="6">
    <source>
        <dbReference type="ARBA" id="ARBA00024937"/>
    </source>
</evidence>
<dbReference type="PROSITE" id="PS51000">
    <property type="entry name" value="HTH_DEOR_2"/>
    <property type="match status" value="1"/>
</dbReference>
<keyword evidence="2" id="KW-0678">Repressor</keyword>
<dbReference type="RefSeq" id="WP_136012424.1">
    <property type="nucleotide sequence ID" value="NZ_SRYE01000002.1"/>
</dbReference>
<dbReference type="InterPro" id="IPR001034">
    <property type="entry name" value="DeoR_HTH"/>
</dbReference>
<dbReference type="Pfam" id="PF08220">
    <property type="entry name" value="HTH_DeoR"/>
    <property type="match status" value="1"/>
</dbReference>
<dbReference type="GO" id="GO:0003677">
    <property type="term" value="F:DNA binding"/>
    <property type="evidence" value="ECO:0007669"/>
    <property type="project" value="UniProtKB-KW"/>
</dbReference>
<evidence type="ECO:0000313" key="9">
    <source>
        <dbReference type="Proteomes" id="UP000310263"/>
    </source>
</evidence>
<name>A0A4S2F1C1_9ACTN</name>
<dbReference type="InterPro" id="IPR050313">
    <property type="entry name" value="Carb_Metab_HTH_regulators"/>
</dbReference>
<dbReference type="OrthoDB" id="7688673at2"/>
<evidence type="ECO:0000259" key="7">
    <source>
        <dbReference type="PROSITE" id="PS51000"/>
    </source>
</evidence>
<dbReference type="InterPro" id="IPR014036">
    <property type="entry name" value="DeoR-like_C"/>
</dbReference>
<evidence type="ECO:0000256" key="5">
    <source>
        <dbReference type="ARBA" id="ARBA00023163"/>
    </source>
</evidence>
<protein>
    <recommendedName>
        <fullName evidence="1">Lactose phosphotransferase system repressor</fullName>
    </recommendedName>
</protein>
<dbReference type="SMART" id="SM01134">
    <property type="entry name" value="DeoRC"/>
    <property type="match status" value="1"/>
</dbReference>
<comment type="function">
    <text evidence="6">Repressor of the lactose catabolism operon. Galactose-6-phosphate is the inducer.</text>
</comment>
<keyword evidence="3" id="KW-0805">Transcription regulation</keyword>
<dbReference type="SUPFAM" id="SSF46785">
    <property type="entry name" value="Winged helix' DNA-binding domain"/>
    <property type="match status" value="1"/>
</dbReference>
<dbReference type="Gene3D" id="3.40.50.1360">
    <property type="match status" value="1"/>
</dbReference>
<feature type="domain" description="HTH deoR-type" evidence="7">
    <location>
        <begin position="3"/>
        <end position="58"/>
    </location>
</feature>
<dbReference type="SUPFAM" id="SSF100950">
    <property type="entry name" value="NagB/RpiA/CoA transferase-like"/>
    <property type="match status" value="1"/>
</dbReference>
<keyword evidence="5" id="KW-0804">Transcription</keyword>